<keyword evidence="4" id="KW-0106">Calcium</keyword>
<accession>A0A7J7KPD0</accession>
<dbReference type="AlphaFoldDB" id="A0A7J7KPD0"/>
<sequence length="714" mass="81697">MALPFLPGNNFSKNLGKEKFHKSHHFDYVNRDVAKMMEDKAGIGGVPLPGQDLTPKNSVFPRGEGANQPAWVAFDKQVLSFNGYFQESVVERREEQIPRPPPNDAKYYTVEDFNVGRELTLYGRVFKLTSCDEFTRNFLTKLGVRVPPPDGTPNDPYADHRKALDESMQPLRPYERFDTLKQFLDHDRHVLRFYCFWDDTDSMFGDPRELVLHYFLADDTIEIREVIPANSGRDAAPVFLRRGKVPKDVVALKQPGEVTERTVLNVFGPTGHGSRYILDSLKTGAVNVDSYKDSDLSIGAQLNVWGRKIVLCDCDDFTKEFYRTKYGVKESAPIPYKSGPAVPRAKEVPPYNGFGSEEDSLCSCAGLLPKPPRRDFVKFMEKDRCGLESNVLRFLAKMETTKPIDMDRRFIISYFLADDTLLVFEPPVRNSGMGGGKFLERQRVKKPNQPRYGTELSEYYKASDMFVGNVVELNKFRFVLIDADEYAFRYMEAHGDEFPRCAPQDIIDRVRGAPSQQVEEVLSAFQKCDPSRSGYISYDDFVALVQLLNSNISAQEIMTLARVYGERTQDGDVDTAGLIYLVQDSLRKHNFDIRTNKLQEALIQRDAQKSEYLCLNEVVTACKAVKIPVPRDMLATLVSRCSRNEREEVNYRELLRYMDWKTYPVPPPTNYQQGVFNQSWSQRSPADQVHRIQYPTLLRDIFGEAINSLIEQQN</sequence>
<feature type="domain" description="DM10" evidence="12">
    <location>
        <begin position="1"/>
        <end position="143"/>
    </location>
</feature>
<dbReference type="InterPro" id="IPR040193">
    <property type="entry name" value="EFHC1/EFHC2/EFHB"/>
</dbReference>
<evidence type="ECO:0000313" key="14">
    <source>
        <dbReference type="Proteomes" id="UP000593567"/>
    </source>
</evidence>
<comment type="subcellular location">
    <subcellularLocation>
        <location evidence="1">Cytoplasm</location>
        <location evidence="1">Cytoskeleton</location>
        <location evidence="1">Flagellum axoneme</location>
    </subcellularLocation>
</comment>
<feature type="domain" description="DM10" evidence="12">
    <location>
        <begin position="187"/>
        <end position="326"/>
    </location>
</feature>
<evidence type="ECO:0000256" key="1">
    <source>
        <dbReference type="ARBA" id="ARBA00004611"/>
    </source>
</evidence>
<dbReference type="Pfam" id="PF06565">
    <property type="entry name" value="DM10_dom"/>
    <property type="match status" value="3"/>
</dbReference>
<protein>
    <recommendedName>
        <fullName evidence="10">EF-hand domain-containing family member C2</fullName>
    </recommendedName>
</protein>
<keyword evidence="5" id="KW-0282">Flagellum</keyword>
<keyword evidence="7" id="KW-0206">Cytoskeleton</keyword>
<dbReference type="PROSITE" id="PS50222">
    <property type="entry name" value="EF_HAND_2"/>
    <property type="match status" value="1"/>
</dbReference>
<keyword evidence="6" id="KW-0969">Cilium</keyword>
<dbReference type="FunFam" id="2.30.29.170:FF:000001">
    <property type="entry name" value="EF-hand domain containing 1"/>
    <property type="match status" value="1"/>
</dbReference>
<dbReference type="SMART" id="SM00676">
    <property type="entry name" value="DM10"/>
    <property type="match status" value="3"/>
</dbReference>
<dbReference type="Gene3D" id="1.10.238.10">
    <property type="entry name" value="EF-hand"/>
    <property type="match status" value="1"/>
</dbReference>
<evidence type="ECO:0000256" key="5">
    <source>
        <dbReference type="ARBA" id="ARBA00022846"/>
    </source>
</evidence>
<keyword evidence="3" id="KW-0677">Repeat</keyword>
<dbReference type="InterPro" id="IPR002048">
    <property type="entry name" value="EF_hand_dom"/>
</dbReference>
<dbReference type="GO" id="GO:0005874">
    <property type="term" value="C:microtubule"/>
    <property type="evidence" value="ECO:0007669"/>
    <property type="project" value="TreeGrafter"/>
</dbReference>
<evidence type="ECO:0000256" key="8">
    <source>
        <dbReference type="ARBA" id="ARBA00023273"/>
    </source>
</evidence>
<gene>
    <name evidence="13" type="ORF">EB796_001699</name>
</gene>
<proteinExistence type="predicted"/>
<dbReference type="SUPFAM" id="SSF47473">
    <property type="entry name" value="EF-hand"/>
    <property type="match status" value="1"/>
</dbReference>
<evidence type="ECO:0000256" key="4">
    <source>
        <dbReference type="ARBA" id="ARBA00022837"/>
    </source>
</evidence>
<reference evidence="13" key="1">
    <citation type="submission" date="2020-06" db="EMBL/GenBank/DDBJ databases">
        <title>Draft genome of Bugula neritina, a colonial animal packing powerful symbionts and potential medicines.</title>
        <authorList>
            <person name="Rayko M."/>
        </authorList>
    </citation>
    <scope>NUCLEOTIDE SEQUENCE [LARGE SCALE GENOMIC DNA]</scope>
    <source>
        <strain evidence="13">Kwan_BN1</strain>
    </source>
</reference>
<dbReference type="EMBL" id="VXIV02000188">
    <property type="protein sequence ID" value="KAF6040012.1"/>
    <property type="molecule type" value="Genomic_DNA"/>
</dbReference>
<organism evidence="13 14">
    <name type="scientific">Bugula neritina</name>
    <name type="common">Brown bryozoan</name>
    <name type="synonym">Sertularia neritina</name>
    <dbReference type="NCBI Taxonomy" id="10212"/>
    <lineage>
        <taxon>Eukaryota</taxon>
        <taxon>Metazoa</taxon>
        <taxon>Spiralia</taxon>
        <taxon>Lophotrochozoa</taxon>
        <taxon>Bryozoa</taxon>
        <taxon>Gymnolaemata</taxon>
        <taxon>Cheilostomatida</taxon>
        <taxon>Flustrina</taxon>
        <taxon>Buguloidea</taxon>
        <taxon>Bugulidae</taxon>
        <taxon>Bugula</taxon>
    </lineage>
</organism>
<evidence type="ECO:0000256" key="2">
    <source>
        <dbReference type="ARBA" id="ARBA00022490"/>
    </source>
</evidence>
<keyword evidence="14" id="KW-1185">Reference proteome</keyword>
<evidence type="ECO:0000259" key="11">
    <source>
        <dbReference type="PROSITE" id="PS50222"/>
    </source>
</evidence>
<dbReference type="Proteomes" id="UP000593567">
    <property type="component" value="Unassembled WGS sequence"/>
</dbReference>
<dbReference type="PROSITE" id="PS00018">
    <property type="entry name" value="EF_HAND_1"/>
    <property type="match status" value="1"/>
</dbReference>
<feature type="domain" description="DM10" evidence="12">
    <location>
        <begin position="388"/>
        <end position="495"/>
    </location>
</feature>
<evidence type="ECO:0000256" key="7">
    <source>
        <dbReference type="ARBA" id="ARBA00023212"/>
    </source>
</evidence>
<comment type="caution">
    <text evidence="13">The sequence shown here is derived from an EMBL/GenBank/DDBJ whole genome shotgun (WGS) entry which is preliminary data.</text>
</comment>
<dbReference type="InterPro" id="IPR018247">
    <property type="entry name" value="EF_Hand_1_Ca_BS"/>
</dbReference>
<evidence type="ECO:0000256" key="3">
    <source>
        <dbReference type="ARBA" id="ARBA00022737"/>
    </source>
</evidence>
<name>A0A7J7KPD0_BUGNE</name>
<feature type="domain" description="EF-hand" evidence="11">
    <location>
        <begin position="516"/>
        <end position="551"/>
    </location>
</feature>
<dbReference type="InterPro" id="IPR006602">
    <property type="entry name" value="DM10_dom"/>
</dbReference>
<evidence type="ECO:0000313" key="13">
    <source>
        <dbReference type="EMBL" id="KAF6040012.1"/>
    </source>
</evidence>
<dbReference type="PROSITE" id="PS51336">
    <property type="entry name" value="DM10"/>
    <property type="match status" value="3"/>
</dbReference>
<dbReference type="PANTHER" id="PTHR12086:SF11">
    <property type="entry name" value="EF-HAND DOMAIN-CONTAINING FAMILY MEMBER C2"/>
    <property type="match status" value="1"/>
</dbReference>
<dbReference type="OrthoDB" id="10255210at2759"/>
<dbReference type="PANTHER" id="PTHR12086">
    <property type="entry name" value="EF-HAND DOMAIN C-TERMINAL CONTAINING PROTEIN"/>
    <property type="match status" value="1"/>
</dbReference>
<dbReference type="Gene3D" id="2.30.29.170">
    <property type="match status" value="3"/>
</dbReference>
<dbReference type="InterPro" id="IPR011992">
    <property type="entry name" value="EF-hand-dom_pair"/>
</dbReference>
<dbReference type="GO" id="GO:0005509">
    <property type="term" value="F:calcium ion binding"/>
    <property type="evidence" value="ECO:0007669"/>
    <property type="project" value="InterPro"/>
</dbReference>
<evidence type="ECO:0000256" key="10">
    <source>
        <dbReference type="ARBA" id="ARBA00039880"/>
    </source>
</evidence>
<evidence type="ECO:0000256" key="9">
    <source>
        <dbReference type="ARBA" id="ARBA00035003"/>
    </source>
</evidence>
<keyword evidence="8" id="KW-0966">Cell projection</keyword>
<comment type="function">
    <text evidence="9">Microtubule inner protein (MIP) part of the dynein-decorated doublet microtubules (DMTs) in cilia axoneme, which is required for motile cilia beating.</text>
</comment>
<evidence type="ECO:0000259" key="12">
    <source>
        <dbReference type="PROSITE" id="PS51336"/>
    </source>
</evidence>
<keyword evidence="2" id="KW-0963">Cytoplasm</keyword>
<dbReference type="FunFam" id="2.30.29.170:FF:000002">
    <property type="entry name" value="EF-hand domain (C-terminal) containing 1"/>
    <property type="match status" value="1"/>
</dbReference>
<evidence type="ECO:0000256" key="6">
    <source>
        <dbReference type="ARBA" id="ARBA00023069"/>
    </source>
</evidence>
<dbReference type="GO" id="GO:0010975">
    <property type="term" value="P:regulation of neuron projection development"/>
    <property type="evidence" value="ECO:0007669"/>
    <property type="project" value="TreeGrafter"/>
</dbReference>